<reference evidence="1" key="1">
    <citation type="submission" date="2021-06" db="EMBL/GenBank/DDBJ databases">
        <authorList>
            <person name="Kallberg Y."/>
            <person name="Tangrot J."/>
            <person name="Rosling A."/>
        </authorList>
    </citation>
    <scope>NUCLEOTIDE SEQUENCE</scope>
    <source>
        <strain evidence="1">CL551</strain>
    </source>
</reference>
<accession>A0A9N9ENT5</accession>
<dbReference type="Proteomes" id="UP000789342">
    <property type="component" value="Unassembled WGS sequence"/>
</dbReference>
<evidence type="ECO:0000313" key="2">
    <source>
        <dbReference type="Proteomes" id="UP000789342"/>
    </source>
</evidence>
<proteinExistence type="predicted"/>
<comment type="caution">
    <text evidence="1">The sequence shown here is derived from an EMBL/GenBank/DDBJ whole genome shotgun (WGS) entry which is preliminary data.</text>
</comment>
<evidence type="ECO:0000313" key="1">
    <source>
        <dbReference type="EMBL" id="CAG8682310.1"/>
    </source>
</evidence>
<dbReference type="EMBL" id="CAJVPV010014093">
    <property type="protein sequence ID" value="CAG8682310.1"/>
    <property type="molecule type" value="Genomic_DNA"/>
</dbReference>
<feature type="non-terminal residue" evidence="1">
    <location>
        <position position="1"/>
    </location>
</feature>
<sequence length="358" mass="40707">MANPISRRKTRGKARISMHSPAWEEKPCRYVLRVLVLIELLYAFASDHIKTATIENVLCDSIRIASLSDSRIHASPQSLINHLADDFVGKVFPHLGETRLSGNYTRFEKMGGVNREGNTEDLFLGMSLIQQHTIDDSTILVSHSNRFHSPEFPVKMADFLQQRQFASGQDQIPSSKPVQCHPQRLRLDSAICMPSAKKSTAYCESTTKAKEDCRENESLERWVDNLLKEFDNVMSVNLNTDLSQENNRRVKELIQQIDDRLNNTLTDNIESFREFVREKKIDCELLLKNNTLIKQGDAREDGTLLVGQGVNKAKVPDTASKEVPNKKFARFLKKAASPITKNLHRITEREKNSDSTPE</sequence>
<name>A0A9N9ENT5_9GLOM</name>
<organism evidence="1 2">
    <name type="scientific">Acaulospora morrowiae</name>
    <dbReference type="NCBI Taxonomy" id="94023"/>
    <lineage>
        <taxon>Eukaryota</taxon>
        <taxon>Fungi</taxon>
        <taxon>Fungi incertae sedis</taxon>
        <taxon>Mucoromycota</taxon>
        <taxon>Glomeromycotina</taxon>
        <taxon>Glomeromycetes</taxon>
        <taxon>Diversisporales</taxon>
        <taxon>Acaulosporaceae</taxon>
        <taxon>Acaulospora</taxon>
    </lineage>
</organism>
<keyword evidence="2" id="KW-1185">Reference proteome</keyword>
<protein>
    <submittedName>
        <fullName evidence="1">7447_t:CDS:1</fullName>
    </submittedName>
</protein>
<dbReference type="AlphaFoldDB" id="A0A9N9ENT5"/>
<gene>
    <name evidence="1" type="ORF">AMORRO_LOCUS11304</name>
</gene>